<feature type="signal peptide" evidence="1">
    <location>
        <begin position="1"/>
        <end position="20"/>
    </location>
</feature>
<organism evidence="3 4">
    <name type="scientific">Deinococcus xinjiangensis</name>
    <dbReference type="NCBI Taxonomy" id="457454"/>
    <lineage>
        <taxon>Bacteria</taxon>
        <taxon>Thermotogati</taxon>
        <taxon>Deinococcota</taxon>
        <taxon>Deinococci</taxon>
        <taxon>Deinococcales</taxon>
        <taxon>Deinococcaceae</taxon>
        <taxon>Deinococcus</taxon>
    </lineage>
</organism>
<proteinExistence type="predicted"/>
<name>A0ABP9VHZ8_9DEIO</name>
<keyword evidence="4" id="KW-1185">Reference proteome</keyword>
<dbReference type="Gene3D" id="2.30.30.40">
    <property type="entry name" value="SH3 Domains"/>
    <property type="match status" value="1"/>
</dbReference>
<dbReference type="RefSeq" id="WP_353544344.1">
    <property type="nucleotide sequence ID" value="NZ_BAABRN010000116.1"/>
</dbReference>
<keyword evidence="1" id="KW-0732">Signal</keyword>
<dbReference type="EMBL" id="BAABRN010000116">
    <property type="protein sequence ID" value="GAA5504386.1"/>
    <property type="molecule type" value="Genomic_DNA"/>
</dbReference>
<accession>A0ABP9VHZ8</accession>
<gene>
    <name evidence="3" type="ORF">Dxin01_04156</name>
</gene>
<dbReference type="Proteomes" id="UP001458946">
    <property type="component" value="Unassembled WGS sequence"/>
</dbReference>
<evidence type="ECO:0000313" key="4">
    <source>
        <dbReference type="Proteomes" id="UP001458946"/>
    </source>
</evidence>
<dbReference type="SMART" id="SM00894">
    <property type="entry name" value="Excalibur"/>
    <property type="match status" value="1"/>
</dbReference>
<evidence type="ECO:0000313" key="3">
    <source>
        <dbReference type="EMBL" id="GAA5504386.1"/>
    </source>
</evidence>
<sequence>MKNLIKAAALALALCSTAQAATAVTSSAVNFRRTPNGAVMGVIPSNTLLTVACQGNWCRTTYKNRGGYVAASLVRPLTRSAPLAGRGVVFYATCAQMRAAGAAPIRVGHPGYRTGLDADHDGWACRYDRQR</sequence>
<feature type="domain" description="Excalibur calcium-binding" evidence="2">
    <location>
        <begin position="90"/>
        <end position="126"/>
    </location>
</feature>
<reference evidence="3 4" key="1">
    <citation type="submission" date="2024-02" db="EMBL/GenBank/DDBJ databases">
        <title>Deinococcus xinjiangensis NBRC 107630.</title>
        <authorList>
            <person name="Ichikawa N."/>
            <person name="Katano-Makiyama Y."/>
            <person name="Hidaka K."/>
        </authorList>
    </citation>
    <scope>NUCLEOTIDE SEQUENCE [LARGE SCALE GENOMIC DNA]</scope>
    <source>
        <strain evidence="3 4">NBRC 107630</strain>
    </source>
</reference>
<dbReference type="InterPro" id="IPR008613">
    <property type="entry name" value="Excalibur_Ca-bd_domain"/>
</dbReference>
<evidence type="ECO:0000256" key="1">
    <source>
        <dbReference type="SAM" id="SignalP"/>
    </source>
</evidence>
<evidence type="ECO:0000259" key="2">
    <source>
        <dbReference type="SMART" id="SM00894"/>
    </source>
</evidence>
<feature type="chain" id="PRO_5045746504" description="Excalibur calcium-binding domain-containing protein" evidence="1">
    <location>
        <begin position="21"/>
        <end position="131"/>
    </location>
</feature>
<protein>
    <recommendedName>
        <fullName evidence="2">Excalibur calcium-binding domain-containing protein</fullName>
    </recommendedName>
</protein>
<dbReference type="Pfam" id="PF05901">
    <property type="entry name" value="Excalibur"/>
    <property type="match status" value="1"/>
</dbReference>
<comment type="caution">
    <text evidence="3">The sequence shown here is derived from an EMBL/GenBank/DDBJ whole genome shotgun (WGS) entry which is preliminary data.</text>
</comment>